<proteinExistence type="predicted"/>
<name>A0ABN1ZCW1_9MICO</name>
<comment type="caution">
    <text evidence="2">The sequence shown here is derived from an EMBL/GenBank/DDBJ whole genome shotgun (WGS) entry which is preliminary data.</text>
</comment>
<feature type="compositionally biased region" description="Basic and acidic residues" evidence="1">
    <location>
        <begin position="96"/>
        <end position="108"/>
    </location>
</feature>
<evidence type="ECO:0000313" key="2">
    <source>
        <dbReference type="EMBL" id="GAA1493447.1"/>
    </source>
</evidence>
<dbReference type="Proteomes" id="UP001501742">
    <property type="component" value="Unassembled WGS sequence"/>
</dbReference>
<evidence type="ECO:0000256" key="1">
    <source>
        <dbReference type="SAM" id="MobiDB-lite"/>
    </source>
</evidence>
<accession>A0ABN1ZCW1</accession>
<organism evidence="2 3">
    <name type="scientific">Curtobacterium herbarum</name>
    <dbReference type="NCBI Taxonomy" id="150122"/>
    <lineage>
        <taxon>Bacteria</taxon>
        <taxon>Bacillati</taxon>
        <taxon>Actinomycetota</taxon>
        <taxon>Actinomycetes</taxon>
        <taxon>Micrococcales</taxon>
        <taxon>Microbacteriaceae</taxon>
        <taxon>Curtobacterium</taxon>
    </lineage>
</organism>
<keyword evidence="3" id="KW-1185">Reference proteome</keyword>
<gene>
    <name evidence="2" type="ORF">GCM10009627_17930</name>
</gene>
<feature type="region of interest" description="Disordered" evidence="1">
    <location>
        <begin position="85"/>
        <end position="108"/>
    </location>
</feature>
<protein>
    <submittedName>
        <fullName evidence="2">Uncharacterized protein</fullName>
    </submittedName>
</protein>
<dbReference type="EMBL" id="BAAAJX010000006">
    <property type="protein sequence ID" value="GAA1493447.1"/>
    <property type="molecule type" value="Genomic_DNA"/>
</dbReference>
<sequence length="108" mass="11884">MTTVIASQDDPLRNELVGLHRGNTANYISFFGDHRSAFEQGDPDWYEHETMRVGASLHGCALAAARWGGVTAPVARRLVRHARVPANAQHLTTQKRPGEAFHASHDAE</sequence>
<evidence type="ECO:0000313" key="3">
    <source>
        <dbReference type="Proteomes" id="UP001501742"/>
    </source>
</evidence>
<reference evidence="2 3" key="1">
    <citation type="journal article" date="2019" name="Int. J. Syst. Evol. Microbiol.">
        <title>The Global Catalogue of Microorganisms (GCM) 10K type strain sequencing project: providing services to taxonomists for standard genome sequencing and annotation.</title>
        <authorList>
            <consortium name="The Broad Institute Genomics Platform"/>
            <consortium name="The Broad Institute Genome Sequencing Center for Infectious Disease"/>
            <person name="Wu L."/>
            <person name="Ma J."/>
        </authorList>
    </citation>
    <scope>NUCLEOTIDE SEQUENCE [LARGE SCALE GENOMIC DNA]</scope>
    <source>
        <strain evidence="2 3">JCM 12140</strain>
    </source>
</reference>